<name>U5CVU1_AMBTC</name>
<evidence type="ECO:0000313" key="3">
    <source>
        <dbReference type="Proteomes" id="UP000017836"/>
    </source>
</evidence>
<proteinExistence type="predicted"/>
<sequence length="66" mass="7091">MKRHKTSNHPSFVSYGPGTSVLRSRTEQSRIGFDRKDCASATGETVAPSSAYGSAVVETKRQEASS</sequence>
<feature type="region of interest" description="Disordered" evidence="1">
    <location>
        <begin position="1"/>
        <end position="66"/>
    </location>
</feature>
<evidence type="ECO:0000313" key="2">
    <source>
        <dbReference type="EMBL" id="ERN07495.1"/>
    </source>
</evidence>
<dbReference type="Gramene" id="ERN07495">
    <property type="protein sequence ID" value="ERN07495"/>
    <property type="gene ID" value="AMTR_s04785p00002600"/>
</dbReference>
<dbReference type="AlphaFoldDB" id="U5CVU1"/>
<accession>U5CVU1</accession>
<keyword evidence="3" id="KW-1185">Reference proteome</keyword>
<feature type="compositionally biased region" description="Basic and acidic residues" evidence="1">
    <location>
        <begin position="24"/>
        <end position="38"/>
    </location>
</feature>
<dbReference type="HOGENOM" id="CLU_2834583_0_0_1"/>
<gene>
    <name evidence="2" type="ORF">AMTR_s04785p00002600</name>
</gene>
<protein>
    <submittedName>
        <fullName evidence="2">Uncharacterized protein</fullName>
    </submittedName>
</protein>
<dbReference type="Proteomes" id="UP000017836">
    <property type="component" value="Unassembled WGS sequence"/>
</dbReference>
<dbReference type="EMBL" id="KI393799">
    <property type="protein sequence ID" value="ERN07495.1"/>
    <property type="molecule type" value="Genomic_DNA"/>
</dbReference>
<reference evidence="3" key="1">
    <citation type="journal article" date="2013" name="Science">
        <title>The Amborella genome and the evolution of flowering plants.</title>
        <authorList>
            <consortium name="Amborella Genome Project"/>
        </authorList>
    </citation>
    <scope>NUCLEOTIDE SEQUENCE [LARGE SCALE GENOMIC DNA]</scope>
</reference>
<evidence type="ECO:0000256" key="1">
    <source>
        <dbReference type="SAM" id="MobiDB-lite"/>
    </source>
</evidence>
<organism evidence="2 3">
    <name type="scientific">Amborella trichopoda</name>
    <dbReference type="NCBI Taxonomy" id="13333"/>
    <lineage>
        <taxon>Eukaryota</taxon>
        <taxon>Viridiplantae</taxon>
        <taxon>Streptophyta</taxon>
        <taxon>Embryophyta</taxon>
        <taxon>Tracheophyta</taxon>
        <taxon>Spermatophyta</taxon>
        <taxon>Magnoliopsida</taxon>
        <taxon>Amborellales</taxon>
        <taxon>Amborellaceae</taxon>
        <taxon>Amborella</taxon>
    </lineage>
</organism>